<evidence type="ECO:0000256" key="4">
    <source>
        <dbReference type="PROSITE-ProRule" id="PRU00335"/>
    </source>
</evidence>
<evidence type="ECO:0000259" key="5">
    <source>
        <dbReference type="PROSITE" id="PS50977"/>
    </source>
</evidence>
<reference evidence="6 7" key="1">
    <citation type="journal article" date="2019" name="Int. J. Syst. Evol. Microbiol.">
        <title>The Global Catalogue of Microorganisms (GCM) 10K type strain sequencing project: providing services to taxonomists for standard genome sequencing and annotation.</title>
        <authorList>
            <consortium name="The Broad Institute Genomics Platform"/>
            <consortium name="The Broad Institute Genome Sequencing Center for Infectious Disease"/>
            <person name="Wu L."/>
            <person name="Ma J."/>
        </authorList>
    </citation>
    <scope>NUCLEOTIDE SEQUENCE [LARGE SCALE GENOMIC DNA]</scope>
    <source>
        <strain evidence="6 7">JCM 11269</strain>
    </source>
</reference>
<dbReference type="PRINTS" id="PR00455">
    <property type="entry name" value="HTHTETR"/>
</dbReference>
<dbReference type="SUPFAM" id="SSF46689">
    <property type="entry name" value="Homeodomain-like"/>
    <property type="match status" value="1"/>
</dbReference>
<dbReference type="PROSITE" id="PS01081">
    <property type="entry name" value="HTH_TETR_1"/>
    <property type="match status" value="1"/>
</dbReference>
<evidence type="ECO:0000256" key="1">
    <source>
        <dbReference type="ARBA" id="ARBA00023015"/>
    </source>
</evidence>
<evidence type="ECO:0000256" key="2">
    <source>
        <dbReference type="ARBA" id="ARBA00023125"/>
    </source>
</evidence>
<keyword evidence="7" id="KW-1185">Reference proteome</keyword>
<comment type="caution">
    <text evidence="6">The sequence shown here is derived from an EMBL/GenBank/DDBJ whole genome shotgun (WGS) entry which is preliminary data.</text>
</comment>
<feature type="domain" description="HTH tetR-type" evidence="5">
    <location>
        <begin position="10"/>
        <end position="70"/>
    </location>
</feature>
<dbReference type="SUPFAM" id="SSF48498">
    <property type="entry name" value="Tetracyclin repressor-like, C-terminal domain"/>
    <property type="match status" value="1"/>
</dbReference>
<dbReference type="Pfam" id="PF00440">
    <property type="entry name" value="TetR_N"/>
    <property type="match status" value="1"/>
</dbReference>
<dbReference type="Gene3D" id="1.10.357.10">
    <property type="entry name" value="Tetracycline Repressor, domain 2"/>
    <property type="match status" value="1"/>
</dbReference>
<dbReference type="Proteomes" id="UP001501072">
    <property type="component" value="Unassembled WGS sequence"/>
</dbReference>
<keyword evidence="3" id="KW-0804">Transcription</keyword>
<protein>
    <submittedName>
        <fullName evidence="6">ScbR family autoregulator-binding transcription factor</fullName>
    </submittedName>
</protein>
<evidence type="ECO:0000313" key="7">
    <source>
        <dbReference type="Proteomes" id="UP001501072"/>
    </source>
</evidence>
<evidence type="ECO:0000256" key="3">
    <source>
        <dbReference type="ARBA" id="ARBA00023163"/>
    </source>
</evidence>
<name>A0ABN1T470_9ACTN</name>
<dbReference type="PROSITE" id="PS50977">
    <property type="entry name" value="HTH_TETR_2"/>
    <property type="match status" value="1"/>
</dbReference>
<dbReference type="InterPro" id="IPR023772">
    <property type="entry name" value="DNA-bd_HTH_TetR-type_CS"/>
</dbReference>
<dbReference type="InterPro" id="IPR009057">
    <property type="entry name" value="Homeodomain-like_sf"/>
</dbReference>
<feature type="DNA-binding region" description="H-T-H motif" evidence="4">
    <location>
        <begin position="33"/>
        <end position="52"/>
    </location>
</feature>
<keyword evidence="2 4" id="KW-0238">DNA-binding</keyword>
<evidence type="ECO:0000313" key="6">
    <source>
        <dbReference type="EMBL" id="GAA1014703.1"/>
    </source>
</evidence>
<dbReference type="InterPro" id="IPR054126">
    <property type="entry name" value="CprB_TetR_C"/>
</dbReference>
<dbReference type="InterPro" id="IPR001647">
    <property type="entry name" value="HTH_TetR"/>
</dbReference>
<dbReference type="Pfam" id="PF21935">
    <property type="entry name" value="TetR_C_45"/>
    <property type="match status" value="1"/>
</dbReference>
<dbReference type="InterPro" id="IPR047923">
    <property type="entry name" value="ArpA-like"/>
</dbReference>
<dbReference type="PANTHER" id="PTHR47506">
    <property type="entry name" value="TRANSCRIPTIONAL REGULATORY PROTEIN"/>
    <property type="match status" value="1"/>
</dbReference>
<accession>A0ABN1T470</accession>
<dbReference type="EMBL" id="BAAAHU010000056">
    <property type="protein sequence ID" value="GAA1014703.1"/>
    <property type="molecule type" value="Genomic_DNA"/>
</dbReference>
<dbReference type="PANTHER" id="PTHR47506:SF1">
    <property type="entry name" value="HTH-TYPE TRANSCRIPTIONAL REGULATOR YJDC"/>
    <property type="match status" value="1"/>
</dbReference>
<keyword evidence="1" id="KW-0805">Transcription regulation</keyword>
<gene>
    <name evidence="6" type="ORF">GCM10009564_45100</name>
</gene>
<organism evidence="6 7">
    <name type="scientific">Streptomyces thermogriseus</name>
    <dbReference type="NCBI Taxonomy" id="75292"/>
    <lineage>
        <taxon>Bacteria</taxon>
        <taxon>Bacillati</taxon>
        <taxon>Actinomycetota</taxon>
        <taxon>Actinomycetes</taxon>
        <taxon>Kitasatosporales</taxon>
        <taxon>Streptomycetaceae</taxon>
        <taxon>Streptomyces</taxon>
    </lineage>
</organism>
<proteinExistence type="predicted"/>
<dbReference type="InterPro" id="IPR036271">
    <property type="entry name" value="Tet_transcr_reg_TetR-rel_C_sf"/>
</dbReference>
<sequence>MSRPMQERAVRTRERILHAAAEVFDEYGYAGTSITRILERAGSTHGAMYFHFKSKEDLARAVIVEQAQGLKLPEKPAGLQQLVDLTLHLAFELQSNVLLRAGVRLAVEQEESGLREYSVYEWWIDQFRRELDEARQRGELLPEVDEAEFARILVASFTGTQVMSQIATRRVDLPERIALLWRYLLPGVAPAEVRERLVVSVERGRTPA</sequence>
<dbReference type="NCBIfam" id="NF041196">
    <property type="entry name" value="ScbR_bind_reg"/>
    <property type="match status" value="1"/>
</dbReference>